<dbReference type="OrthoDB" id="9802121at2"/>
<feature type="transmembrane region" description="Helical" evidence="6">
    <location>
        <begin position="91"/>
        <end position="112"/>
    </location>
</feature>
<feature type="transmembrane region" description="Helical" evidence="6">
    <location>
        <begin position="41"/>
        <end position="59"/>
    </location>
</feature>
<feature type="chain" id="PRO_5018015419" evidence="7">
    <location>
        <begin position="21"/>
        <end position="122"/>
    </location>
</feature>
<dbReference type="Proteomes" id="UP000280507">
    <property type="component" value="Unassembled WGS sequence"/>
</dbReference>
<keyword evidence="4 6" id="KW-1133">Transmembrane helix</keyword>
<dbReference type="PANTHER" id="PTHR43461">
    <property type="entry name" value="TRANSMEMBRANE PROTEIN 256"/>
    <property type="match status" value="1"/>
</dbReference>
<dbReference type="InterPro" id="IPR006696">
    <property type="entry name" value="DUF423"/>
</dbReference>
<evidence type="ECO:0000313" key="8">
    <source>
        <dbReference type="EMBL" id="RNF53088.1"/>
    </source>
</evidence>
<protein>
    <submittedName>
        <fullName evidence="8">DUF423 domain-containing protein</fullName>
    </submittedName>
</protein>
<accession>A0A3M8QAI6</accession>
<sequence length="122" mass="13344">MPRWVAVFALQAFLSVAAGAFGAHALSDVLHQSALGWWQTASQYLMYHALAGLIVAAFYSPSLKPVLILFLIGNLVFAGSLYVMALTGYRFLGAITPVGGVCYLSAWLLLAFRLWRFSRVES</sequence>
<reference evidence="8 9" key="1">
    <citation type="journal article" date="2012" name="Int. J. Syst. Evol. Microbiol.">
        <title>Marinomonas hwangdonensis sp. nov., isolated from seawater.</title>
        <authorList>
            <person name="Jung Y.T."/>
            <person name="Oh T.K."/>
            <person name="Yoon J.H."/>
        </authorList>
    </citation>
    <scope>NUCLEOTIDE SEQUENCE [LARGE SCALE GENOMIC DNA]</scope>
    <source>
        <strain evidence="8 9">HDW-15</strain>
    </source>
</reference>
<organism evidence="8 9">
    <name type="scientific">Marinomonas hwangdonensis</name>
    <dbReference type="NCBI Taxonomy" id="1053647"/>
    <lineage>
        <taxon>Bacteria</taxon>
        <taxon>Pseudomonadati</taxon>
        <taxon>Pseudomonadota</taxon>
        <taxon>Gammaproteobacteria</taxon>
        <taxon>Oceanospirillales</taxon>
        <taxon>Oceanospirillaceae</taxon>
        <taxon>Marinomonas</taxon>
    </lineage>
</organism>
<dbReference type="AlphaFoldDB" id="A0A3M8QAI6"/>
<keyword evidence="9" id="KW-1185">Reference proteome</keyword>
<comment type="similarity">
    <text evidence="2">Belongs to the UPF0382 family.</text>
</comment>
<evidence type="ECO:0000313" key="9">
    <source>
        <dbReference type="Proteomes" id="UP000280507"/>
    </source>
</evidence>
<keyword evidence="7" id="KW-0732">Signal</keyword>
<dbReference type="PANTHER" id="PTHR43461:SF1">
    <property type="entry name" value="TRANSMEMBRANE PROTEIN 256"/>
    <property type="match status" value="1"/>
</dbReference>
<name>A0A3M8QAI6_9GAMM</name>
<dbReference type="GO" id="GO:0005886">
    <property type="term" value="C:plasma membrane"/>
    <property type="evidence" value="ECO:0007669"/>
    <property type="project" value="TreeGrafter"/>
</dbReference>
<evidence type="ECO:0000256" key="1">
    <source>
        <dbReference type="ARBA" id="ARBA00004141"/>
    </source>
</evidence>
<comment type="subcellular location">
    <subcellularLocation>
        <location evidence="1">Membrane</location>
        <topology evidence="1">Multi-pass membrane protein</topology>
    </subcellularLocation>
</comment>
<dbReference type="Pfam" id="PF04241">
    <property type="entry name" value="DUF423"/>
    <property type="match status" value="1"/>
</dbReference>
<keyword evidence="5 6" id="KW-0472">Membrane</keyword>
<evidence type="ECO:0000256" key="7">
    <source>
        <dbReference type="SAM" id="SignalP"/>
    </source>
</evidence>
<dbReference type="EMBL" id="RIZG01000001">
    <property type="protein sequence ID" value="RNF53088.1"/>
    <property type="molecule type" value="Genomic_DNA"/>
</dbReference>
<proteinExistence type="inferred from homology"/>
<keyword evidence="3 6" id="KW-0812">Transmembrane</keyword>
<evidence type="ECO:0000256" key="2">
    <source>
        <dbReference type="ARBA" id="ARBA00009694"/>
    </source>
</evidence>
<feature type="signal peptide" evidence="7">
    <location>
        <begin position="1"/>
        <end position="20"/>
    </location>
</feature>
<evidence type="ECO:0000256" key="5">
    <source>
        <dbReference type="ARBA" id="ARBA00023136"/>
    </source>
</evidence>
<evidence type="ECO:0000256" key="6">
    <source>
        <dbReference type="SAM" id="Phobius"/>
    </source>
</evidence>
<evidence type="ECO:0000256" key="3">
    <source>
        <dbReference type="ARBA" id="ARBA00022692"/>
    </source>
</evidence>
<feature type="transmembrane region" description="Helical" evidence="6">
    <location>
        <begin position="66"/>
        <end position="85"/>
    </location>
</feature>
<comment type="caution">
    <text evidence="8">The sequence shown here is derived from an EMBL/GenBank/DDBJ whole genome shotgun (WGS) entry which is preliminary data.</text>
</comment>
<gene>
    <name evidence="8" type="ORF">EBI00_00365</name>
</gene>
<evidence type="ECO:0000256" key="4">
    <source>
        <dbReference type="ARBA" id="ARBA00022989"/>
    </source>
</evidence>